<dbReference type="EMBL" id="UIGY01000073">
    <property type="protein sequence ID" value="SUZ10129.1"/>
    <property type="molecule type" value="Genomic_DNA"/>
</dbReference>
<name>A0A061HI00_BLUGR</name>
<dbReference type="EMBL" id="KE375046">
    <property type="protein sequence ID" value="EPQ64948.1"/>
    <property type="molecule type" value="Genomic_DNA"/>
</dbReference>
<gene>
    <name evidence="1" type="ORF">BGT96224_2787</name>
    <name evidence="2" type="ORF">BGT96224V2_LOCUS3288</name>
</gene>
<sequence length="73" mass="8396">MAISNPSETRNSDLLQQSEMVQACRLCRRYLHQSRPKGVDPLCLSIVRERCSRHWILEAFGEPLDTEPRAPCV</sequence>
<dbReference type="HOGENOM" id="CLU_2704484_0_0_1"/>
<dbReference type="AlphaFoldDB" id="A0A061HI00"/>
<accession>A0A061HI00</accession>
<dbReference type="Proteomes" id="UP000053110">
    <property type="component" value="Unassembled WGS sequence"/>
</dbReference>
<protein>
    <submittedName>
        <fullName evidence="2">Bgt-2787</fullName>
    </submittedName>
</protein>
<evidence type="ECO:0000313" key="1">
    <source>
        <dbReference type="EMBL" id="EPQ64948.1"/>
    </source>
</evidence>
<reference evidence="2" key="3">
    <citation type="submission" date="2018-07" db="EMBL/GenBank/DDBJ databases">
        <authorList>
            <person name="Quirk P.G."/>
            <person name="Krulwich T.A."/>
        </authorList>
    </citation>
    <scope>NUCLEOTIDE SEQUENCE</scope>
    <source>
        <strain evidence="2">96224</strain>
    </source>
</reference>
<reference evidence="1" key="2">
    <citation type="submission" date="2013-01" db="EMBL/GenBank/DDBJ databases">
        <title>The wheat powdery mildew genome reveals unique evolution of an obligate biotroph.</title>
        <authorList>
            <person name="Oberhaensli S."/>
            <person name="Wicker T."/>
            <person name="Keller B."/>
        </authorList>
    </citation>
    <scope>NUCLEOTIDE SEQUENCE</scope>
    <source>
        <strain evidence="1">96224</strain>
    </source>
</reference>
<reference evidence="3" key="1">
    <citation type="journal article" date="2013" name="Nat. Genet.">
        <title>The wheat powdery mildew genome shows the unique evolution of an obligate biotroph.</title>
        <authorList>
            <person name="Wicker T."/>
            <person name="Oberhaensli S."/>
            <person name="Parlange F."/>
            <person name="Buchmann J.P."/>
            <person name="Shatalina M."/>
            <person name="Roffler S."/>
            <person name="Ben-David R."/>
            <person name="Dolezel J."/>
            <person name="Simkova H."/>
            <person name="Schulze-Lefert P."/>
            <person name="Spanu P.D."/>
            <person name="Bruggmann R."/>
            <person name="Amselem J."/>
            <person name="Quesneville H."/>
            <person name="Ver Loren van Themaat E."/>
            <person name="Paape T."/>
            <person name="Shimizu K.K."/>
            <person name="Keller B."/>
        </authorList>
    </citation>
    <scope>NUCLEOTIDE SEQUENCE [LARGE SCALE GENOMIC DNA]</scope>
    <source>
        <strain evidence="3">96224</strain>
    </source>
</reference>
<evidence type="ECO:0000313" key="3">
    <source>
        <dbReference type="Proteomes" id="UP000053110"/>
    </source>
</evidence>
<proteinExistence type="predicted"/>
<organism evidence="2">
    <name type="scientific">Blumeria graminis f. sp. tritici 96224</name>
    <dbReference type="NCBI Taxonomy" id="1268274"/>
    <lineage>
        <taxon>Eukaryota</taxon>
        <taxon>Fungi</taxon>
        <taxon>Dikarya</taxon>
        <taxon>Ascomycota</taxon>
        <taxon>Pezizomycotina</taxon>
        <taxon>Leotiomycetes</taxon>
        <taxon>Erysiphales</taxon>
        <taxon>Erysiphaceae</taxon>
        <taxon>Blumeria</taxon>
    </lineage>
</organism>
<evidence type="ECO:0000313" key="2">
    <source>
        <dbReference type="EMBL" id="SUZ10129.1"/>
    </source>
</evidence>